<dbReference type="EMBL" id="JAALHA020000022">
    <property type="protein sequence ID" value="MDR9899173.1"/>
    <property type="molecule type" value="Genomic_DNA"/>
</dbReference>
<gene>
    <name evidence="4" type="ORF">G7B40_032115</name>
</gene>
<dbReference type="GO" id="GO:0003697">
    <property type="term" value="F:single-stranded DNA binding"/>
    <property type="evidence" value="ECO:0007669"/>
    <property type="project" value="InterPro"/>
</dbReference>
<feature type="compositionally biased region" description="Polar residues" evidence="3">
    <location>
        <begin position="149"/>
        <end position="167"/>
    </location>
</feature>
<dbReference type="Gene3D" id="2.40.50.140">
    <property type="entry name" value="Nucleic acid-binding proteins"/>
    <property type="match status" value="1"/>
</dbReference>
<proteinExistence type="predicted"/>
<dbReference type="CDD" id="cd04496">
    <property type="entry name" value="SSB_OBF"/>
    <property type="match status" value="1"/>
</dbReference>
<dbReference type="PROSITE" id="PS50935">
    <property type="entry name" value="SSB"/>
    <property type="match status" value="1"/>
</dbReference>
<name>A0AAP5IG85_9CYAN</name>
<evidence type="ECO:0000313" key="4">
    <source>
        <dbReference type="EMBL" id="MDR9899173.1"/>
    </source>
</evidence>
<sequence length="178" mass="19842">MNNCILMAEIIQEPQLRHTPEGMELAEMMVQFPGMRPDDPPSVLRVVGWGNLAKEIHQNHHQGDRILLEGRLNMNTIDRPEGFKEKRAELTVQRIHPLGVVTTTTNAPSQSPSIPVTSSQKPPFSYEPPFPAATPAKTPVSATHEDEPISSTPPSRNYERSTYTAPKTEQPDVDDIPF</sequence>
<keyword evidence="1 2" id="KW-0238">DNA-binding</keyword>
<dbReference type="Proteomes" id="UP000667802">
    <property type="component" value="Unassembled WGS sequence"/>
</dbReference>
<feature type="region of interest" description="Disordered" evidence="3">
    <location>
        <begin position="101"/>
        <end position="178"/>
    </location>
</feature>
<organism evidence="4 5">
    <name type="scientific">Aetokthonos hydrillicola Thurmond2011</name>
    <dbReference type="NCBI Taxonomy" id="2712845"/>
    <lineage>
        <taxon>Bacteria</taxon>
        <taxon>Bacillati</taxon>
        <taxon>Cyanobacteriota</taxon>
        <taxon>Cyanophyceae</taxon>
        <taxon>Nostocales</taxon>
        <taxon>Hapalosiphonaceae</taxon>
        <taxon>Aetokthonos</taxon>
    </lineage>
</organism>
<accession>A0AAP5IG85</accession>
<evidence type="ECO:0000313" key="5">
    <source>
        <dbReference type="Proteomes" id="UP000667802"/>
    </source>
</evidence>
<dbReference type="Pfam" id="PF00436">
    <property type="entry name" value="SSB"/>
    <property type="match status" value="1"/>
</dbReference>
<dbReference type="InterPro" id="IPR012340">
    <property type="entry name" value="NA-bd_OB-fold"/>
</dbReference>
<comment type="caution">
    <text evidence="4">The sequence shown here is derived from an EMBL/GenBank/DDBJ whole genome shotgun (WGS) entry which is preliminary data.</text>
</comment>
<keyword evidence="5" id="KW-1185">Reference proteome</keyword>
<dbReference type="SUPFAM" id="SSF50249">
    <property type="entry name" value="Nucleic acid-binding proteins"/>
    <property type="match status" value="1"/>
</dbReference>
<evidence type="ECO:0000256" key="1">
    <source>
        <dbReference type="ARBA" id="ARBA00023125"/>
    </source>
</evidence>
<protein>
    <submittedName>
        <fullName evidence="4">Single-stranded DNA-binding protein</fullName>
    </submittedName>
</protein>
<dbReference type="AlphaFoldDB" id="A0AAP5IG85"/>
<dbReference type="InterPro" id="IPR000424">
    <property type="entry name" value="Primosome_PriB/ssb"/>
</dbReference>
<dbReference type="RefSeq" id="WP_208342560.1">
    <property type="nucleotide sequence ID" value="NZ_CAWQFN010000161.1"/>
</dbReference>
<evidence type="ECO:0000256" key="2">
    <source>
        <dbReference type="PROSITE-ProRule" id="PRU00252"/>
    </source>
</evidence>
<reference evidence="5" key="1">
    <citation type="journal article" date="2021" name="Science">
        <title>Hunting the eagle killer: A cyanobacterial neurotoxin causes vacuolar myelinopathy.</title>
        <authorList>
            <person name="Breinlinger S."/>
            <person name="Phillips T.J."/>
            <person name="Haram B.N."/>
            <person name="Mares J."/>
            <person name="Martinez Yerena J.A."/>
            <person name="Hrouzek P."/>
            <person name="Sobotka R."/>
            <person name="Henderson W.M."/>
            <person name="Schmieder P."/>
            <person name="Williams S.M."/>
            <person name="Lauderdale J.D."/>
            <person name="Wilde H.D."/>
            <person name="Gerrin W."/>
            <person name="Kust A."/>
            <person name="Washington J.W."/>
            <person name="Wagner C."/>
            <person name="Geier B."/>
            <person name="Liebeke M."/>
            <person name="Enke H."/>
            <person name="Niedermeyer T.H.J."/>
            <person name="Wilde S.B."/>
        </authorList>
    </citation>
    <scope>NUCLEOTIDE SEQUENCE [LARGE SCALE GENOMIC DNA]</scope>
    <source>
        <strain evidence="5">Thurmond2011</strain>
    </source>
</reference>
<evidence type="ECO:0000256" key="3">
    <source>
        <dbReference type="SAM" id="MobiDB-lite"/>
    </source>
</evidence>
<feature type="compositionally biased region" description="Polar residues" evidence="3">
    <location>
        <begin position="101"/>
        <end position="122"/>
    </location>
</feature>